<feature type="transmembrane region" description="Helical" evidence="5">
    <location>
        <begin position="143"/>
        <end position="159"/>
    </location>
</feature>
<dbReference type="PANTHER" id="PTHR12714:SF9">
    <property type="entry name" value="PROTEIN-S-ISOPRENYLCYSTEINE O-METHYLTRANSFERASE"/>
    <property type="match status" value="1"/>
</dbReference>
<dbReference type="Gene3D" id="1.20.120.1630">
    <property type="match status" value="1"/>
</dbReference>
<name>A0ABX1I1H0_9VIBR</name>
<feature type="transmembrane region" description="Helical" evidence="5">
    <location>
        <begin position="40"/>
        <end position="63"/>
    </location>
</feature>
<protein>
    <submittedName>
        <fullName evidence="6">Isoprenylcysteine carboxylmethyltransferase family protein</fullName>
    </submittedName>
</protein>
<keyword evidence="4 5" id="KW-0472">Membrane</keyword>
<evidence type="ECO:0000256" key="1">
    <source>
        <dbReference type="ARBA" id="ARBA00004141"/>
    </source>
</evidence>
<sequence>MSEGSDYGLWGLVLMNSAIFIFFAFSFVKPKSQADWRSLGVFSAFIVALFTEMYGFPLTIYLLSGWLTEQFPNVDFLTHENGHLWHTLLGFEGDPHWDPVHILSMLVIFFGFYMLATAWSALHRAQQLHVVAKEGWYARCRHPQYIAFILIMLGFLLQWPTIPTLIMFPILVVLYVRLANREEKYSIQEFGDEYLQYMKLTPGWFPKQL</sequence>
<dbReference type="InterPro" id="IPR007269">
    <property type="entry name" value="ICMT_MeTrfase"/>
</dbReference>
<evidence type="ECO:0000256" key="2">
    <source>
        <dbReference type="ARBA" id="ARBA00022692"/>
    </source>
</evidence>
<dbReference type="PANTHER" id="PTHR12714">
    <property type="entry name" value="PROTEIN-S ISOPRENYLCYSTEINE O-METHYLTRANSFERASE"/>
    <property type="match status" value="1"/>
</dbReference>
<feature type="transmembrane region" description="Helical" evidence="5">
    <location>
        <begin position="7"/>
        <end position="28"/>
    </location>
</feature>
<comment type="subcellular location">
    <subcellularLocation>
        <location evidence="1">Membrane</location>
        <topology evidence="1">Multi-pass membrane protein</topology>
    </subcellularLocation>
</comment>
<dbReference type="Proteomes" id="UP000778757">
    <property type="component" value="Unassembled WGS sequence"/>
</dbReference>
<evidence type="ECO:0000256" key="3">
    <source>
        <dbReference type="ARBA" id="ARBA00022989"/>
    </source>
</evidence>
<keyword evidence="2 5" id="KW-0812">Transmembrane</keyword>
<gene>
    <name evidence="6" type="ORF">EX191_17130</name>
</gene>
<evidence type="ECO:0000313" key="7">
    <source>
        <dbReference type="Proteomes" id="UP000778757"/>
    </source>
</evidence>
<dbReference type="Pfam" id="PF04140">
    <property type="entry name" value="ICMT"/>
    <property type="match status" value="1"/>
</dbReference>
<accession>A0ABX1I1H0</accession>
<evidence type="ECO:0000256" key="4">
    <source>
        <dbReference type="ARBA" id="ARBA00023136"/>
    </source>
</evidence>
<evidence type="ECO:0000256" key="5">
    <source>
        <dbReference type="SAM" id="Phobius"/>
    </source>
</evidence>
<comment type="caution">
    <text evidence="6">The sequence shown here is derived from an EMBL/GenBank/DDBJ whole genome shotgun (WGS) entry which is preliminary data.</text>
</comment>
<feature type="transmembrane region" description="Helical" evidence="5">
    <location>
        <begin position="100"/>
        <end position="122"/>
    </location>
</feature>
<dbReference type="EMBL" id="SHOE01000018">
    <property type="protein sequence ID" value="NKJ69473.1"/>
    <property type="molecule type" value="Genomic_DNA"/>
</dbReference>
<organism evidence="6 7">
    <name type="scientific">Vibrio chemaguriensis</name>
    <dbReference type="NCBI Taxonomy" id="2527672"/>
    <lineage>
        <taxon>Bacteria</taxon>
        <taxon>Pseudomonadati</taxon>
        <taxon>Pseudomonadota</taxon>
        <taxon>Gammaproteobacteria</taxon>
        <taxon>Vibrionales</taxon>
        <taxon>Vibrionaceae</taxon>
        <taxon>Vibrio</taxon>
    </lineage>
</organism>
<keyword evidence="3 5" id="KW-1133">Transmembrane helix</keyword>
<reference evidence="6 7" key="1">
    <citation type="journal article" date="2019" name="Curr. Microbiol.">
        <title>Vibrio chemaguriensis sp. nov., from Sundarbans, Bay of Bengal.</title>
        <authorList>
            <person name="Ghosh A."/>
            <person name="Bhadury P."/>
        </authorList>
    </citation>
    <scope>NUCLEOTIDE SEQUENCE [LARGE SCALE GENOMIC DNA]</scope>
    <source>
        <strain evidence="6 7">Iso1</strain>
    </source>
</reference>
<keyword evidence="7" id="KW-1185">Reference proteome</keyword>
<evidence type="ECO:0000313" key="6">
    <source>
        <dbReference type="EMBL" id="NKJ69473.1"/>
    </source>
</evidence>
<proteinExistence type="predicted"/>